<dbReference type="PANTHER" id="PTHR34436">
    <property type="entry name" value="CENTROMERE PROTEIN M"/>
    <property type="match status" value="1"/>
</dbReference>
<evidence type="ECO:0000313" key="8">
    <source>
        <dbReference type="Proteomes" id="UP001209540"/>
    </source>
</evidence>
<dbReference type="EMBL" id="JAIXMP010000012">
    <property type="protein sequence ID" value="KAI9264223.1"/>
    <property type="molecule type" value="Genomic_DNA"/>
</dbReference>
<keyword evidence="5" id="KW-0539">Nucleus</keyword>
<dbReference type="Proteomes" id="UP001209540">
    <property type="component" value="Unassembled WGS sequence"/>
</dbReference>
<comment type="caution">
    <text evidence="7">The sequence shown here is derived from an EMBL/GenBank/DDBJ whole genome shotgun (WGS) entry which is preliminary data.</text>
</comment>
<dbReference type="SUPFAM" id="SSF52540">
    <property type="entry name" value="P-loop containing nucleoside triphosphate hydrolases"/>
    <property type="match status" value="1"/>
</dbReference>
<gene>
    <name evidence="7" type="ORF">BDA99DRAFT_51082</name>
</gene>
<reference evidence="7" key="1">
    <citation type="journal article" date="2022" name="IScience">
        <title>Evolution of zygomycete secretomes and the origins of terrestrial fungal ecologies.</title>
        <authorList>
            <person name="Chang Y."/>
            <person name="Wang Y."/>
            <person name="Mondo S."/>
            <person name="Ahrendt S."/>
            <person name="Andreopoulos W."/>
            <person name="Barry K."/>
            <person name="Beard J."/>
            <person name="Benny G.L."/>
            <person name="Blankenship S."/>
            <person name="Bonito G."/>
            <person name="Cuomo C."/>
            <person name="Desiro A."/>
            <person name="Gervers K.A."/>
            <person name="Hundley H."/>
            <person name="Kuo A."/>
            <person name="LaButti K."/>
            <person name="Lang B.F."/>
            <person name="Lipzen A."/>
            <person name="O'Donnell K."/>
            <person name="Pangilinan J."/>
            <person name="Reynolds N."/>
            <person name="Sandor L."/>
            <person name="Smith M.E."/>
            <person name="Tsang A."/>
            <person name="Grigoriev I.V."/>
            <person name="Stajich J.E."/>
            <person name="Spatafora J.W."/>
        </authorList>
    </citation>
    <scope>NUCLEOTIDE SEQUENCE</scope>
    <source>
        <strain evidence="7">RSA 2281</strain>
    </source>
</reference>
<evidence type="ECO:0000313" key="7">
    <source>
        <dbReference type="EMBL" id="KAI9264223.1"/>
    </source>
</evidence>
<dbReference type="GO" id="GO:0005634">
    <property type="term" value="C:nucleus"/>
    <property type="evidence" value="ECO:0007669"/>
    <property type="project" value="UniProtKB-SubCell"/>
</dbReference>
<dbReference type="InterPro" id="IPR020987">
    <property type="entry name" value="Centromere_Cenp-M"/>
</dbReference>
<dbReference type="AlphaFoldDB" id="A0AAD5PEK8"/>
<evidence type="ECO:0000256" key="4">
    <source>
        <dbReference type="ARBA" id="ARBA00022454"/>
    </source>
</evidence>
<name>A0AAD5PEK8_9FUNG</name>
<evidence type="ECO:0000256" key="6">
    <source>
        <dbReference type="ARBA" id="ARBA00023328"/>
    </source>
</evidence>
<evidence type="ECO:0000256" key="1">
    <source>
        <dbReference type="ARBA" id="ARBA00004123"/>
    </source>
</evidence>
<organism evidence="7 8">
    <name type="scientific">Phascolomyces articulosus</name>
    <dbReference type="NCBI Taxonomy" id="60185"/>
    <lineage>
        <taxon>Eukaryota</taxon>
        <taxon>Fungi</taxon>
        <taxon>Fungi incertae sedis</taxon>
        <taxon>Mucoromycota</taxon>
        <taxon>Mucoromycotina</taxon>
        <taxon>Mucoromycetes</taxon>
        <taxon>Mucorales</taxon>
        <taxon>Lichtheimiaceae</taxon>
        <taxon>Phascolomyces</taxon>
    </lineage>
</organism>
<protein>
    <recommendedName>
        <fullName evidence="3">Centromere protein M</fullName>
    </recommendedName>
</protein>
<dbReference type="PANTHER" id="PTHR34436:SF1">
    <property type="entry name" value="CENTROMERE PROTEIN M"/>
    <property type="match status" value="1"/>
</dbReference>
<proteinExistence type="predicted"/>
<reference evidence="7" key="2">
    <citation type="submission" date="2023-02" db="EMBL/GenBank/DDBJ databases">
        <authorList>
            <consortium name="DOE Joint Genome Institute"/>
            <person name="Mondo S.J."/>
            <person name="Chang Y."/>
            <person name="Wang Y."/>
            <person name="Ahrendt S."/>
            <person name="Andreopoulos W."/>
            <person name="Barry K."/>
            <person name="Beard J."/>
            <person name="Benny G.L."/>
            <person name="Blankenship S."/>
            <person name="Bonito G."/>
            <person name="Cuomo C."/>
            <person name="Desiro A."/>
            <person name="Gervers K.A."/>
            <person name="Hundley H."/>
            <person name="Kuo A."/>
            <person name="LaButti K."/>
            <person name="Lang B.F."/>
            <person name="Lipzen A."/>
            <person name="O'Donnell K."/>
            <person name="Pangilinan J."/>
            <person name="Reynolds N."/>
            <person name="Sandor L."/>
            <person name="Smith M.W."/>
            <person name="Tsang A."/>
            <person name="Grigoriev I.V."/>
            <person name="Stajich J.E."/>
            <person name="Spatafora J.W."/>
        </authorList>
    </citation>
    <scope>NUCLEOTIDE SEQUENCE</scope>
    <source>
        <strain evidence="7">RSA 2281</strain>
    </source>
</reference>
<accession>A0AAD5PEK8</accession>
<dbReference type="GO" id="GO:0000775">
    <property type="term" value="C:chromosome, centromeric region"/>
    <property type="evidence" value="ECO:0007669"/>
    <property type="project" value="UniProtKB-SubCell"/>
</dbReference>
<keyword evidence="8" id="KW-1185">Reference proteome</keyword>
<dbReference type="Gene3D" id="3.40.50.300">
    <property type="entry name" value="P-loop containing nucleotide triphosphate hydrolases"/>
    <property type="match status" value="1"/>
</dbReference>
<sequence>MILRPLYTQRPIEVLLIGPANSGKRTLANQLISCRDTFISTSTNEELPKNAFETLGHVDFIFFVLDMTNRQSLKVLERALERIAPDYLVNRCAVVATKIDALQISLMDEDRVQFIVDQYTSEMQVFRCNLSDDRERRKLCDQLARLIRINQLQQKNINMSLVKAAMYYNDLPYSSRSIDEGSEFSIRSGSHVASLIAMDQDNNINAEDVEEIRDEEMMDK</sequence>
<dbReference type="Pfam" id="PF11111">
    <property type="entry name" value="CENP-M"/>
    <property type="match status" value="1"/>
</dbReference>
<evidence type="ECO:0000256" key="2">
    <source>
        <dbReference type="ARBA" id="ARBA00004584"/>
    </source>
</evidence>
<dbReference type="InterPro" id="IPR027417">
    <property type="entry name" value="P-loop_NTPase"/>
</dbReference>
<comment type="subcellular location">
    <subcellularLocation>
        <location evidence="2">Chromosome</location>
        <location evidence="2">Centromere</location>
    </subcellularLocation>
    <subcellularLocation>
        <location evidence="1">Nucleus</location>
    </subcellularLocation>
</comment>
<evidence type="ECO:0000256" key="3">
    <source>
        <dbReference type="ARBA" id="ARBA00016382"/>
    </source>
</evidence>
<evidence type="ECO:0000256" key="5">
    <source>
        <dbReference type="ARBA" id="ARBA00023242"/>
    </source>
</evidence>
<keyword evidence="4" id="KW-0158">Chromosome</keyword>
<keyword evidence="6" id="KW-0137">Centromere</keyword>